<feature type="transmembrane region" description="Helical" evidence="1">
    <location>
        <begin position="55"/>
        <end position="76"/>
    </location>
</feature>
<dbReference type="EMBL" id="CP027306">
    <property type="protein sequence ID" value="AXE80116.1"/>
    <property type="molecule type" value="Genomic_DNA"/>
</dbReference>
<feature type="transmembrane region" description="Helical" evidence="1">
    <location>
        <begin position="213"/>
        <end position="233"/>
    </location>
</feature>
<accession>A0A2Z5JIB4</accession>
<sequence length="327" mass="34289">MKRKNLGRATLVALPFLLALVTELVLLAVFRDRLPGQLASHFRADGRADGYVGQVWHAVANVLLFAVTGALWALTVVRGKFYGWAYRWLVAGGYAFAGFLGWVMAAVLLANVDAGENAQGEAQGVLFPMWQLAVALGVAVLAGGLGMVLAALGPVPKQPAATGRAGGGARIALADGEVAGWARSAGSWWLPLIALALVAGGVVLLFVSGWAAAIPLLLLGVLLAAFARPYVVVDRRGITISGMLPWPRLRVPLDRIEAATSRDINALAEYGGWGYRIRPGRSGVVIRSGEGIVATLAGGRDFAVTVDDSATGAALLNTLIDQRRAEH</sequence>
<dbReference type="GeneID" id="95522212"/>
<organism evidence="2 3">
    <name type="scientific">Streptomyces atratus</name>
    <dbReference type="NCBI Taxonomy" id="1893"/>
    <lineage>
        <taxon>Bacteria</taxon>
        <taxon>Bacillati</taxon>
        <taxon>Actinomycetota</taxon>
        <taxon>Actinomycetes</taxon>
        <taxon>Kitasatosporales</taxon>
        <taxon>Streptomycetaceae</taxon>
        <taxon>Streptomyces</taxon>
    </lineage>
</organism>
<name>A0A2Z5JIB4_STRAR</name>
<keyword evidence="1" id="KW-1133">Transmembrane helix</keyword>
<feature type="transmembrane region" description="Helical" evidence="1">
    <location>
        <begin position="188"/>
        <end position="207"/>
    </location>
</feature>
<evidence type="ECO:0000313" key="2">
    <source>
        <dbReference type="EMBL" id="AXE80116.1"/>
    </source>
</evidence>
<feature type="transmembrane region" description="Helical" evidence="1">
    <location>
        <begin position="88"/>
        <end position="110"/>
    </location>
</feature>
<protein>
    <submittedName>
        <fullName evidence="2">DUF1648 domain-containing protein</fullName>
    </submittedName>
</protein>
<proteinExistence type="predicted"/>
<feature type="transmembrane region" description="Helical" evidence="1">
    <location>
        <begin position="130"/>
        <end position="152"/>
    </location>
</feature>
<keyword evidence="1" id="KW-0472">Membrane</keyword>
<evidence type="ECO:0000313" key="3">
    <source>
        <dbReference type="Proteomes" id="UP000252698"/>
    </source>
</evidence>
<gene>
    <name evidence="2" type="ORF">C5746_27825</name>
</gene>
<dbReference type="Proteomes" id="UP000252698">
    <property type="component" value="Chromosome"/>
</dbReference>
<dbReference type="AlphaFoldDB" id="A0A2Z5JIB4"/>
<reference evidence="2 3" key="1">
    <citation type="journal article" date="2018" name="Front. Microbiol.">
        <title>Genome Sequencing of Streptomyces atratus SCSIOZH16 and Activation Production of Nocardamine via Metabolic Engineering.</title>
        <authorList>
            <person name="Li Y."/>
            <person name="Zhang C."/>
            <person name="Liu C."/>
            <person name="Ju J."/>
            <person name="Ma J."/>
        </authorList>
    </citation>
    <scope>NUCLEOTIDE SEQUENCE [LARGE SCALE GENOMIC DNA]</scope>
    <source>
        <strain evidence="2 3">SCSIO_ZH16</strain>
    </source>
</reference>
<dbReference type="KEGG" id="sata:C5746_27825"/>
<keyword evidence="1" id="KW-0812">Transmembrane</keyword>
<dbReference type="RefSeq" id="WP_114246577.1">
    <property type="nucleotide sequence ID" value="NZ_CP027306.1"/>
</dbReference>
<evidence type="ECO:0000256" key="1">
    <source>
        <dbReference type="SAM" id="Phobius"/>
    </source>
</evidence>